<gene>
    <name evidence="2" type="ORF">GA0061077_0031</name>
</gene>
<evidence type="ECO:0000313" key="3">
    <source>
        <dbReference type="Proteomes" id="UP000242610"/>
    </source>
</evidence>
<dbReference type="InterPro" id="IPR021202">
    <property type="entry name" value="Rv3654c-like"/>
</dbReference>
<reference evidence="3" key="1">
    <citation type="submission" date="2016-08" db="EMBL/GenBank/DDBJ databases">
        <authorList>
            <person name="Varghese N."/>
            <person name="Submissions Spin"/>
        </authorList>
    </citation>
    <scope>NUCLEOTIDE SEQUENCE [LARGE SCALE GENOMIC DNA]</scope>
    <source>
        <strain evidence="3">R-52791</strain>
    </source>
</reference>
<dbReference type="NCBIfam" id="TIGR03816">
    <property type="entry name" value="tadE_like_DECH"/>
    <property type="match status" value="1"/>
</dbReference>
<keyword evidence="2" id="KW-0347">Helicase</keyword>
<keyword evidence="1" id="KW-1133">Transmembrane helix</keyword>
<keyword evidence="1" id="KW-0812">Transmembrane</keyword>
<keyword evidence="1" id="KW-0472">Membrane</keyword>
<name>A0A1C4H000_9BIFI</name>
<keyword evidence="2" id="KW-0547">Nucleotide-binding</keyword>
<evidence type="ECO:0000256" key="1">
    <source>
        <dbReference type="SAM" id="Phobius"/>
    </source>
</evidence>
<protein>
    <submittedName>
        <fullName evidence="2">Helicase/secretion neighborhood TadE-like protein</fullName>
    </submittedName>
</protein>
<evidence type="ECO:0000313" key="2">
    <source>
        <dbReference type="EMBL" id="SCC77960.1"/>
    </source>
</evidence>
<feature type="transmembrane region" description="Helical" evidence="1">
    <location>
        <begin position="111"/>
        <end position="134"/>
    </location>
</feature>
<keyword evidence="3" id="KW-1185">Reference proteome</keyword>
<keyword evidence="2" id="KW-0067">ATP-binding</keyword>
<dbReference type="STRING" id="1505727.GA0061077_0031"/>
<keyword evidence="2" id="KW-0378">Hydrolase</keyword>
<dbReference type="AlphaFoldDB" id="A0A1C4H000"/>
<accession>A0A1C4H000</accession>
<dbReference type="Proteomes" id="UP000242610">
    <property type="component" value="Unassembled WGS sequence"/>
</dbReference>
<organism evidence="2 3">
    <name type="scientific">Bifidobacterium commune</name>
    <dbReference type="NCBI Taxonomy" id="1505727"/>
    <lineage>
        <taxon>Bacteria</taxon>
        <taxon>Bacillati</taxon>
        <taxon>Actinomycetota</taxon>
        <taxon>Actinomycetes</taxon>
        <taxon>Bifidobacteriales</taxon>
        <taxon>Bifidobacteriaceae</taxon>
        <taxon>Bifidobacterium</taxon>
    </lineage>
</organism>
<sequence length="212" mass="22556">MINFGCRRLLRRSPHSCGPGANSTGWLRTRYRQALCVMNKPMAVLAQYQFWRTSRFWSGYCIPSASCKDMFGNADSKRLHFPRFSYSAFCKGVPSNVGGDCDEGSGTINGVMLIAVAAVLISAIAAGGNVLLCISQARSAADQAAIAGAYSASDGDFDPCLKSRITASLNDAAVVSCTVVEEDVTVKAEVKTAVPFVPSVSRMARAGPVECH</sequence>
<dbReference type="EMBL" id="FMBL01000001">
    <property type="protein sequence ID" value="SCC77960.1"/>
    <property type="molecule type" value="Genomic_DNA"/>
</dbReference>
<dbReference type="GO" id="GO:0004386">
    <property type="term" value="F:helicase activity"/>
    <property type="evidence" value="ECO:0007669"/>
    <property type="project" value="UniProtKB-KW"/>
</dbReference>
<proteinExistence type="predicted"/>